<feature type="domain" description="N-acetyltransferase" evidence="3">
    <location>
        <begin position="16"/>
        <end position="160"/>
    </location>
</feature>
<comment type="caution">
    <text evidence="4">The sequence shown here is derived from an EMBL/GenBank/DDBJ whole genome shotgun (WGS) entry which is preliminary data.</text>
</comment>
<reference evidence="4 5" key="1">
    <citation type="submission" date="2018-12" db="EMBL/GenBank/DDBJ databases">
        <title>The complete genome of the methanogenic archaea of the candidate phylum Verstraetearchaeota, obtained from the metagenome of underground thermal water.</title>
        <authorList>
            <person name="Kadnikov V.V."/>
            <person name="Mardanov A.V."/>
            <person name="Beletsky A.V."/>
            <person name="Karnachuk O.V."/>
            <person name="Ravin N.V."/>
        </authorList>
    </citation>
    <scope>NUCLEOTIDE SEQUENCE [LARGE SCALE GENOMIC DNA]</scope>
    <source>
        <strain evidence="4">Ch88</strain>
    </source>
</reference>
<proteinExistence type="predicted"/>
<evidence type="ECO:0000313" key="4">
    <source>
        <dbReference type="EMBL" id="RWX74103.1"/>
    </source>
</evidence>
<dbReference type="CDD" id="cd04301">
    <property type="entry name" value="NAT_SF"/>
    <property type="match status" value="1"/>
</dbReference>
<dbReference type="PANTHER" id="PTHR43072">
    <property type="entry name" value="N-ACETYLTRANSFERASE"/>
    <property type="match status" value="1"/>
</dbReference>
<evidence type="ECO:0000256" key="1">
    <source>
        <dbReference type="ARBA" id="ARBA00022679"/>
    </source>
</evidence>
<evidence type="ECO:0000256" key="2">
    <source>
        <dbReference type="ARBA" id="ARBA00023315"/>
    </source>
</evidence>
<dbReference type="InterPro" id="IPR016181">
    <property type="entry name" value="Acyl_CoA_acyltransferase"/>
</dbReference>
<name>A0A444L954_METS7</name>
<keyword evidence="1" id="KW-0808">Transferase</keyword>
<dbReference type="AlphaFoldDB" id="A0A444L954"/>
<gene>
    <name evidence="4" type="ORF">Metus_0128</name>
</gene>
<dbReference type="PANTHER" id="PTHR43072:SF23">
    <property type="entry name" value="UPF0039 PROTEIN C11D3.02C"/>
    <property type="match status" value="1"/>
</dbReference>
<dbReference type="GO" id="GO:0016747">
    <property type="term" value="F:acyltransferase activity, transferring groups other than amino-acyl groups"/>
    <property type="evidence" value="ECO:0007669"/>
    <property type="project" value="InterPro"/>
</dbReference>
<organism evidence="4 5">
    <name type="scientific">Methanosuratincola subterraneus</name>
    <dbReference type="NCBI Taxonomy" id="2593994"/>
    <lineage>
        <taxon>Archaea</taxon>
        <taxon>Thermoproteota</taxon>
        <taxon>Methanosuratincolia</taxon>
        <taxon>Candidatus Methanomethylicales</taxon>
        <taxon>Candidatus Methanomethylicaceae</taxon>
        <taxon>Candidatus Methanosuratincola (ex Vanwonterghem et al. 2016)</taxon>
    </lineage>
</organism>
<dbReference type="InterPro" id="IPR000182">
    <property type="entry name" value="GNAT_dom"/>
</dbReference>
<dbReference type="EMBL" id="RXGA01000001">
    <property type="protein sequence ID" value="RWX74103.1"/>
    <property type="molecule type" value="Genomic_DNA"/>
</dbReference>
<keyword evidence="2" id="KW-0012">Acyltransferase</keyword>
<dbReference type="Gene3D" id="3.40.630.30">
    <property type="match status" value="1"/>
</dbReference>
<evidence type="ECO:0000313" key="5">
    <source>
        <dbReference type="Proteomes" id="UP000288215"/>
    </source>
</evidence>
<accession>A0A444L954</accession>
<dbReference type="SUPFAM" id="SSF55729">
    <property type="entry name" value="Acyl-CoA N-acyltransferases (Nat)"/>
    <property type="match status" value="1"/>
</dbReference>
<evidence type="ECO:0000259" key="3">
    <source>
        <dbReference type="PROSITE" id="PS51186"/>
    </source>
</evidence>
<sequence length="160" mass="18407">MYLAENSTEEVRAPEIRIVPALSRDLDSIALVLKASFPGEASYYKIKSWYCEAKRIIRCDKGWVCLVARKEREVVGVIAARCLKTEVPTVRIEWVAVLPSERGMGIGSKLIEELIGIADLSFKEPQVRITLRARGERQDFYRKLGFRCYGRGWMKMRLKH</sequence>
<dbReference type="Proteomes" id="UP000288215">
    <property type="component" value="Unassembled WGS sequence"/>
</dbReference>
<dbReference type="Pfam" id="PF13508">
    <property type="entry name" value="Acetyltransf_7"/>
    <property type="match status" value="1"/>
</dbReference>
<dbReference type="PROSITE" id="PS51186">
    <property type="entry name" value="GNAT"/>
    <property type="match status" value="1"/>
</dbReference>
<protein>
    <recommendedName>
        <fullName evidence="3">N-acetyltransferase domain-containing protein</fullName>
    </recommendedName>
</protein>